<dbReference type="Proteomes" id="UP001497525">
    <property type="component" value="Unassembled WGS sequence"/>
</dbReference>
<feature type="signal peptide" evidence="4">
    <location>
        <begin position="1"/>
        <end position="21"/>
    </location>
</feature>
<dbReference type="SMART" id="SM00043">
    <property type="entry name" value="CY"/>
    <property type="match status" value="6"/>
</dbReference>
<accession>A0AAV2TYG3</accession>
<comment type="similarity">
    <text evidence="1">Belongs to the cystatin family.</text>
</comment>
<feature type="chain" id="PRO_5043640577" description="Cystatin domain-containing protein" evidence="4">
    <location>
        <begin position="22"/>
        <end position="1483"/>
    </location>
</feature>
<feature type="domain" description="Cystatin" evidence="5">
    <location>
        <begin position="644"/>
        <end position="761"/>
    </location>
</feature>
<evidence type="ECO:0000256" key="3">
    <source>
        <dbReference type="ARBA" id="ARBA00022704"/>
    </source>
</evidence>
<evidence type="ECO:0000256" key="4">
    <source>
        <dbReference type="SAM" id="SignalP"/>
    </source>
</evidence>
<dbReference type="InterPro" id="IPR046350">
    <property type="entry name" value="Cystatin_sf"/>
</dbReference>
<keyword evidence="3" id="KW-0789">Thiol protease inhibitor</keyword>
<dbReference type="GO" id="GO:0004869">
    <property type="term" value="F:cysteine-type endopeptidase inhibitor activity"/>
    <property type="evidence" value="ECO:0007669"/>
    <property type="project" value="UniProtKB-KW"/>
</dbReference>
<feature type="domain" description="Cystatin" evidence="5">
    <location>
        <begin position="423"/>
        <end position="530"/>
    </location>
</feature>
<feature type="domain" description="Cystatin" evidence="5">
    <location>
        <begin position="22"/>
        <end position="139"/>
    </location>
</feature>
<gene>
    <name evidence="6" type="ORF">CDAUBV1_LOCUS15730</name>
</gene>
<evidence type="ECO:0000313" key="6">
    <source>
        <dbReference type="EMBL" id="CAL5140409.1"/>
    </source>
</evidence>
<sequence length="1483" mass="171244">MGSLLCLLSLICSIIVLPTEQILLGGSRPMNEEEFSTEPFIGLLSHVVRYFNGISRLPSWHDREAISAPTKQVVEGTLYTFNLHLRPTDCAKDAILQGVINQTVNICQFLTDEPKSICPVRLWHRPWLENGTNITISECWRVHPDSQPVAEDHRLLQDLTVQTPEFHESIKGVIDEYNVKPVGPHLYRYTKLGRRTEAVGKDPFIVVYLNETECARYDNTKTNQDLEQEECYQKFTGKVVRCIINLDSKQAKYLMETCYPIKNGQIILRRMAGSEQQSNNVFSDASKWKTEPLHVFLRSSYRLLTDEEKSSRRFRQLSQYAERAYNEQSNARNMFKLMDVENAWVEFEPNVKMTFRIVMQETTCQKEEKYTQSPQLFEEECHPGSEEASVQQCDVSVVDNEQFNEGVQVEVYKCQESTQRRQILVGGSRPMNVSELESERFSELLQRIVKKYNGLNNSVYFYSSDGAKNVEVQVVSGKKITMDLLMRAVGCRKLHRKQCGEQKSPEHLECRVTVLERPWDEIPEQIDIGECWRTVKNTDVISARWFKLPFSEISQDPIREMIGRSVDEYNRLMGAYMILDYTTNMYRQSGKRNLTTYTLHLKEKDATKPKISCSIEVLTPSSSAESEVISVKRCEQKGPQPVNVFAGHARPLSEDETRGHDFQSILTRVMKQYNDNSSSEDYYRLYSFENPTLQLVIGLNVEFRLIVQQTNCKKQRDREAYVSENYHQCGPLNTTHVTSCVVNVYQRPWENYEQITFRNCTDEETPPLAKYVIQPMVFDIREKGLFSRMVSRAVSVFNLQTDDEMLYERYIVTNITKVPATYGGCNYTFDLLLKPTKCRKWGDLHTFVNKRKDRCSGIDLDYAVSCSVNVWEAGGATLSEEISIHSCQTIYPPVINQPAGEQQLGLDETLEPKFQKMVNEAVELFDEYTQSDAVHKYFFVENAYSQPVAGRLTTFDLHMVPLAKRPGETNNNSQNASIMVLKYLVSCHVEVYNAPWQLDTNVLEISDCNITHDNKSMVELGPETHLVSRRENRTPIDSVVLRFLDMFNKRANLRYQYEEQHMENVKEQAVAGKSVTFDLYLKPIENTSRCTKEEYVNGTCPTAQHLYYCKASVWFRPWLHSEVLRLDDCALIEKQKMIAPGEPWTADQGRLQQLTDDLSKKAVELYNQEAGDSFIYGKREVENVRQQFHAGMMTEFDLNMVPFACKMGADKEGCDPQSSKMQVYCKVRAWERPWLRQNERLQLEGCRKIYENQSVRGEHALTEEEKNSPEFQALLKNLLNLYKPAVPITYDVEDVVNGKVTQEEGRNTSFTMILKPSGCNTSLPNSEDIQCVRWAEQDKLECDALIEERPKVSDMKWMSLTNCRLLWSPEPSRPLSEEEKSKNWFQKSVRDALKLYQSLNKSPNLFQMRSIYNATLKREDVENVDYLMEVVETECVKGQDEEKLFQGGSENCPWKEPENVKKCDVGLIRNPDSSQKISIKCEG</sequence>
<feature type="domain" description="Cystatin" evidence="5">
    <location>
        <begin position="299"/>
        <end position="415"/>
    </location>
</feature>
<evidence type="ECO:0000256" key="1">
    <source>
        <dbReference type="ARBA" id="ARBA00009403"/>
    </source>
</evidence>
<dbReference type="GO" id="GO:0005615">
    <property type="term" value="C:extracellular space"/>
    <property type="evidence" value="ECO:0007669"/>
    <property type="project" value="TreeGrafter"/>
</dbReference>
<reference evidence="6" key="1">
    <citation type="submission" date="2024-06" db="EMBL/GenBank/DDBJ databases">
        <authorList>
            <person name="Liu X."/>
            <person name="Lenzi L."/>
            <person name="Haldenby T S."/>
            <person name="Uol C."/>
        </authorList>
    </citation>
    <scope>NUCLEOTIDE SEQUENCE</scope>
</reference>
<dbReference type="GO" id="GO:0031982">
    <property type="term" value="C:vesicle"/>
    <property type="evidence" value="ECO:0007669"/>
    <property type="project" value="TreeGrafter"/>
</dbReference>
<evidence type="ECO:0000256" key="2">
    <source>
        <dbReference type="ARBA" id="ARBA00022690"/>
    </source>
</evidence>
<name>A0AAV2TYG3_CALDB</name>
<dbReference type="PANTHER" id="PTHR46186:SF2">
    <property type="entry name" value="CYSTATIN"/>
    <property type="match status" value="1"/>
</dbReference>
<dbReference type="SUPFAM" id="SSF54403">
    <property type="entry name" value="Cystatin/monellin"/>
    <property type="match status" value="7"/>
</dbReference>
<feature type="domain" description="Cystatin" evidence="5">
    <location>
        <begin position="1138"/>
        <end position="1244"/>
    </location>
</feature>
<dbReference type="GO" id="GO:0005737">
    <property type="term" value="C:cytoplasm"/>
    <property type="evidence" value="ECO:0007669"/>
    <property type="project" value="TreeGrafter"/>
</dbReference>
<dbReference type="EMBL" id="CAXLJL010000712">
    <property type="protein sequence ID" value="CAL5140409.1"/>
    <property type="molecule type" value="Genomic_DNA"/>
</dbReference>
<feature type="domain" description="Cystatin" evidence="5">
    <location>
        <begin position="1017"/>
        <end position="1127"/>
    </location>
</feature>
<keyword evidence="2" id="KW-0646">Protease inhibitor</keyword>
<dbReference type="CDD" id="cd00042">
    <property type="entry name" value="CY"/>
    <property type="match status" value="5"/>
</dbReference>
<dbReference type="Gene3D" id="3.10.450.10">
    <property type="match status" value="10"/>
</dbReference>
<evidence type="ECO:0000259" key="5">
    <source>
        <dbReference type="SMART" id="SM00043"/>
    </source>
</evidence>
<proteinExistence type="inferred from homology"/>
<keyword evidence="4" id="KW-0732">Signal</keyword>
<protein>
    <recommendedName>
        <fullName evidence="5">Cystatin domain-containing protein</fullName>
    </recommendedName>
</protein>
<dbReference type="Pfam" id="PF00031">
    <property type="entry name" value="Cystatin"/>
    <property type="match status" value="2"/>
</dbReference>
<dbReference type="InterPro" id="IPR000010">
    <property type="entry name" value="Cystatin_dom"/>
</dbReference>
<organism evidence="6 7">
    <name type="scientific">Calicophoron daubneyi</name>
    <name type="common">Rumen fluke</name>
    <name type="synonym">Paramphistomum daubneyi</name>
    <dbReference type="NCBI Taxonomy" id="300641"/>
    <lineage>
        <taxon>Eukaryota</taxon>
        <taxon>Metazoa</taxon>
        <taxon>Spiralia</taxon>
        <taxon>Lophotrochozoa</taxon>
        <taxon>Platyhelminthes</taxon>
        <taxon>Trematoda</taxon>
        <taxon>Digenea</taxon>
        <taxon>Plagiorchiida</taxon>
        <taxon>Pronocephalata</taxon>
        <taxon>Paramphistomoidea</taxon>
        <taxon>Paramphistomidae</taxon>
        <taxon>Calicophoron</taxon>
    </lineage>
</organism>
<comment type="caution">
    <text evidence="6">The sequence shown here is derived from an EMBL/GenBank/DDBJ whole genome shotgun (WGS) entry which is preliminary data.</text>
</comment>
<evidence type="ECO:0000313" key="7">
    <source>
        <dbReference type="Proteomes" id="UP001497525"/>
    </source>
</evidence>
<dbReference type="PANTHER" id="PTHR46186">
    <property type="entry name" value="CYSTATIN"/>
    <property type="match status" value="1"/>
</dbReference>